<keyword evidence="6" id="KW-0029">Amino-acid transport</keyword>
<dbReference type="OrthoDB" id="9805999at2"/>
<dbReference type="EMBL" id="CP023483">
    <property type="protein sequence ID" value="ATF25527.1"/>
    <property type="molecule type" value="Genomic_DNA"/>
</dbReference>
<evidence type="ECO:0000256" key="4">
    <source>
        <dbReference type="ARBA" id="ARBA00022475"/>
    </source>
</evidence>
<keyword evidence="7 10" id="KW-1133">Transmembrane helix</keyword>
<evidence type="ECO:0000256" key="2">
    <source>
        <dbReference type="ARBA" id="ARBA00010072"/>
    </source>
</evidence>
<dbReference type="AlphaFoldDB" id="A0A1D2KYQ7"/>
<dbReference type="Gene3D" id="1.10.3720.10">
    <property type="entry name" value="MetI-like"/>
    <property type="match status" value="1"/>
</dbReference>
<evidence type="ECO:0000256" key="6">
    <source>
        <dbReference type="ARBA" id="ARBA00022970"/>
    </source>
</evidence>
<gene>
    <name evidence="13" type="primary">artQ</name>
    <name evidence="13" type="ORF">BTBSAS_90101</name>
    <name evidence="12" type="ORF">CNY62_03425</name>
</gene>
<dbReference type="PROSITE" id="PS50928">
    <property type="entry name" value="ABC_TM1"/>
    <property type="match status" value="1"/>
</dbReference>
<organism evidence="12 14">
    <name type="scientific">Brochothrix thermosphacta</name>
    <name type="common">Microbacterium thermosphactum</name>
    <dbReference type="NCBI Taxonomy" id="2756"/>
    <lineage>
        <taxon>Bacteria</taxon>
        <taxon>Bacillati</taxon>
        <taxon>Bacillota</taxon>
        <taxon>Bacilli</taxon>
        <taxon>Bacillales</taxon>
        <taxon>Listeriaceae</taxon>
        <taxon>Brochothrix</taxon>
    </lineage>
</organism>
<comment type="subcellular location">
    <subcellularLocation>
        <location evidence="1 10">Cell membrane</location>
        <topology evidence="1 10">Multi-pass membrane protein</topology>
    </subcellularLocation>
</comment>
<reference evidence="12 14" key="1">
    <citation type="submission" date="2017-09" db="EMBL/GenBank/DDBJ databases">
        <title>Complete Genome Sequences of Two Strains of the Meat Spoilage Bacterium Brochothrix thermosphacta Isolated from Ground Chicken.</title>
        <authorList>
            <person name="Paoli G.C."/>
            <person name="Wijey C."/>
            <person name="Chen C.-Y."/>
            <person name="Nguyen L."/>
            <person name="Yan X."/>
            <person name="Irwin P.L."/>
        </authorList>
    </citation>
    <scope>NUCLEOTIDE SEQUENCE [LARGE SCALE GENOMIC DNA]</scope>
    <source>
        <strain evidence="12 14">BI</strain>
    </source>
</reference>
<evidence type="ECO:0000256" key="10">
    <source>
        <dbReference type="RuleBase" id="RU363032"/>
    </source>
</evidence>
<reference evidence="13" key="2">
    <citation type="submission" date="2018-04" db="EMBL/GenBank/DDBJ databases">
        <authorList>
            <person name="Go L.Y."/>
            <person name="Mitchell J.A."/>
        </authorList>
    </citation>
    <scope>NUCLEOTIDE SEQUENCE</scope>
    <source>
        <strain evidence="13">BSAS1 3</strain>
    </source>
</reference>
<dbReference type="GO" id="GO:0043190">
    <property type="term" value="C:ATP-binding cassette (ABC) transporter complex"/>
    <property type="evidence" value="ECO:0007669"/>
    <property type="project" value="InterPro"/>
</dbReference>
<keyword evidence="3 10" id="KW-0813">Transport</keyword>
<evidence type="ECO:0000313" key="14">
    <source>
        <dbReference type="Proteomes" id="UP000243591"/>
    </source>
</evidence>
<dbReference type="STRING" id="2756.BFR44_00455"/>
<evidence type="ECO:0000259" key="11">
    <source>
        <dbReference type="PROSITE" id="PS50928"/>
    </source>
</evidence>
<reference evidence="15" key="3">
    <citation type="submission" date="2018-04" db="EMBL/GenBank/DDBJ databases">
        <authorList>
            <person name="Illikoud N."/>
        </authorList>
    </citation>
    <scope>NUCLEOTIDE SEQUENCE [LARGE SCALE GENOMIC DNA]</scope>
</reference>
<feature type="transmembrane region" description="Helical" evidence="10">
    <location>
        <begin position="194"/>
        <end position="214"/>
    </location>
</feature>
<dbReference type="InterPro" id="IPR043429">
    <property type="entry name" value="ArtM/GltK/GlnP/TcyL/YhdX-like"/>
</dbReference>
<dbReference type="GO" id="GO:0022857">
    <property type="term" value="F:transmembrane transporter activity"/>
    <property type="evidence" value="ECO:0007669"/>
    <property type="project" value="InterPro"/>
</dbReference>
<evidence type="ECO:0000256" key="3">
    <source>
        <dbReference type="ARBA" id="ARBA00022448"/>
    </source>
</evidence>
<evidence type="ECO:0000313" key="15">
    <source>
        <dbReference type="Proteomes" id="UP000270190"/>
    </source>
</evidence>
<protein>
    <submittedName>
        <fullName evidence="12">Amino acid ABC transporter permease</fullName>
    </submittedName>
    <submittedName>
        <fullName evidence="13">High affinity arginine ABC transporter (Permease)</fullName>
    </submittedName>
</protein>
<dbReference type="InterPro" id="IPR000515">
    <property type="entry name" value="MetI-like"/>
</dbReference>
<feature type="transmembrane region" description="Helical" evidence="10">
    <location>
        <begin position="20"/>
        <end position="46"/>
    </location>
</feature>
<dbReference type="InterPro" id="IPR010065">
    <property type="entry name" value="AA_ABC_transptr_permease_3TM"/>
</dbReference>
<evidence type="ECO:0000256" key="1">
    <source>
        <dbReference type="ARBA" id="ARBA00004651"/>
    </source>
</evidence>
<keyword evidence="14" id="KW-1185">Reference proteome</keyword>
<comment type="similarity">
    <text evidence="2">Belongs to the binding-protein-dependent transport system permease family. HisMQ subfamily.</text>
</comment>
<evidence type="ECO:0000256" key="7">
    <source>
        <dbReference type="ARBA" id="ARBA00022989"/>
    </source>
</evidence>
<dbReference type="SUPFAM" id="SSF161098">
    <property type="entry name" value="MetI-like"/>
    <property type="match status" value="1"/>
</dbReference>
<evidence type="ECO:0000256" key="9">
    <source>
        <dbReference type="ARBA" id="ARBA00023136"/>
    </source>
</evidence>
<dbReference type="RefSeq" id="WP_051457400.1">
    <property type="nucleotide sequence ID" value="NZ_CBCPHX010000005.1"/>
</dbReference>
<evidence type="ECO:0000313" key="12">
    <source>
        <dbReference type="EMBL" id="ATF25527.1"/>
    </source>
</evidence>
<dbReference type="Pfam" id="PF00528">
    <property type="entry name" value="BPD_transp_1"/>
    <property type="match status" value="1"/>
</dbReference>
<dbReference type="GO" id="GO:0006865">
    <property type="term" value="P:amino acid transport"/>
    <property type="evidence" value="ECO:0007669"/>
    <property type="project" value="UniProtKB-KW"/>
</dbReference>
<accession>A0A1D2KYQ7</accession>
<evidence type="ECO:0000256" key="8">
    <source>
        <dbReference type="ARBA" id="ARBA00023016"/>
    </source>
</evidence>
<keyword evidence="8" id="KW-0346">Stress response</keyword>
<dbReference type="CDD" id="cd06261">
    <property type="entry name" value="TM_PBP2"/>
    <property type="match status" value="1"/>
</dbReference>
<evidence type="ECO:0000256" key="5">
    <source>
        <dbReference type="ARBA" id="ARBA00022692"/>
    </source>
</evidence>
<dbReference type="Proteomes" id="UP000243591">
    <property type="component" value="Chromosome"/>
</dbReference>
<dbReference type="PANTHER" id="PTHR30614">
    <property type="entry name" value="MEMBRANE COMPONENT OF AMINO ACID ABC TRANSPORTER"/>
    <property type="match status" value="1"/>
</dbReference>
<evidence type="ECO:0000313" key="13">
    <source>
        <dbReference type="EMBL" id="SPP30887.1"/>
    </source>
</evidence>
<dbReference type="InterPro" id="IPR035906">
    <property type="entry name" value="MetI-like_sf"/>
</dbReference>
<sequence length="222" mass="24964">MQELIETFNNLKPSIPYILNGVWVTLQIAFFSALFGFILGIILAIFKISKYKVLSGFAHFYTSIFRGTPLIMQLSLVYLALPQLFHFDIEPLTAAILTFSLNSAAYMSEIIRSGLNAVDKGQYEAAKALGVPYNKFMLDIILPQAIKNILPALMNEFITLTKESAIVSTIAVTDLMRRSEIVAANMYTYFPPMIVAFIVYYCLTMILTFIGSLLERRLGRSD</sequence>
<dbReference type="FunFam" id="1.10.3720.10:FF:000033">
    <property type="entry name" value="Polar amino acid ABC transporter permease"/>
    <property type="match status" value="1"/>
</dbReference>
<proteinExistence type="inferred from homology"/>
<dbReference type="Proteomes" id="UP000270190">
    <property type="component" value="Unassembled WGS sequence"/>
</dbReference>
<dbReference type="EMBL" id="OUNC01000083">
    <property type="protein sequence ID" value="SPP30887.1"/>
    <property type="molecule type" value="Genomic_DNA"/>
</dbReference>
<dbReference type="KEGG" id="bths:CNY62_03425"/>
<keyword evidence="5 10" id="KW-0812">Transmembrane</keyword>
<name>A0A1D2KYQ7_BROTH</name>
<dbReference type="NCBIfam" id="TIGR01726">
    <property type="entry name" value="HEQRo_perm_3TM"/>
    <property type="match status" value="1"/>
</dbReference>
<feature type="domain" description="ABC transmembrane type-1" evidence="11">
    <location>
        <begin position="22"/>
        <end position="211"/>
    </location>
</feature>
<keyword evidence="4" id="KW-1003">Cell membrane</keyword>
<keyword evidence="9 10" id="KW-0472">Membrane</keyword>
<dbReference type="PANTHER" id="PTHR30614:SF20">
    <property type="entry name" value="GLUTAMINE TRANSPORT SYSTEM PERMEASE PROTEIN GLNP"/>
    <property type="match status" value="1"/>
</dbReference>
<feature type="transmembrane region" description="Helical" evidence="10">
    <location>
        <begin position="58"/>
        <end position="81"/>
    </location>
</feature>